<dbReference type="PANTHER" id="PTHR30344">
    <property type="entry name" value="6-PHOSPHOGLUCONOLACTONASE-RELATED"/>
    <property type="match status" value="1"/>
</dbReference>
<dbReference type="Proteomes" id="UP000544095">
    <property type="component" value="Unassembled WGS sequence"/>
</dbReference>
<accession>A0A8H5PJB4</accession>
<dbReference type="SUPFAM" id="SSF51004">
    <property type="entry name" value="C-terminal (heme d1) domain of cytochrome cd1-nitrite reductase"/>
    <property type="match status" value="1"/>
</dbReference>
<dbReference type="InterPro" id="IPR015943">
    <property type="entry name" value="WD40/YVTN_repeat-like_dom_sf"/>
</dbReference>
<dbReference type="PANTHER" id="PTHR30344:SF1">
    <property type="entry name" value="6-PHOSPHOGLUCONOLACTONASE"/>
    <property type="match status" value="1"/>
</dbReference>
<dbReference type="Gene3D" id="2.130.10.10">
    <property type="entry name" value="YVTN repeat-like/Quinoprotein amine dehydrogenase"/>
    <property type="match status" value="1"/>
</dbReference>
<feature type="region of interest" description="Disordered" evidence="2">
    <location>
        <begin position="524"/>
        <end position="629"/>
    </location>
</feature>
<gene>
    <name evidence="4" type="ORF">FPANT_4071</name>
</gene>
<dbReference type="AlphaFoldDB" id="A0A8H5PJB4"/>
<dbReference type="InterPro" id="IPR050282">
    <property type="entry name" value="Cycloisomerase_2"/>
</dbReference>
<comment type="caution">
    <text evidence="4">The sequence shown here is derived from an EMBL/GenBank/DDBJ whole genome shotgun (WGS) entry which is preliminary data.</text>
</comment>
<evidence type="ECO:0000313" key="5">
    <source>
        <dbReference type="Proteomes" id="UP000544095"/>
    </source>
</evidence>
<comment type="similarity">
    <text evidence="1">Belongs to the cycloisomerase 2 family.</text>
</comment>
<keyword evidence="5" id="KW-1185">Reference proteome</keyword>
<sequence length="742" mass="81623">MHGKLLSVLLGSAVLAVPGQAVNLFVADYGGDLSTLSLTETSKGFDLSVTSKTTDCSPGPNWLTLDKPNNVLYCLDRGLNFQPPGSLNSFTIGDKGVLKRVSRVKSVVGGAVAGEIITGANGKRGYFSASYTPGVASLYALGDKGAITGTAPLQELTTKISQTGPIADRQEASHLHHVIIDPTGKYVITPDLGGDVVRVFTYDKNTLAPIAQVGSLSAPRGSGPRHGFFRIMANGETFFFFNGELDQKVYSYNVKYTRTGLSFTKVFEIPSLNASFPPNTAPISEIAMSPDQRFVIVTNRENSFANSPQRGSGPSDTLTVFQINEDGTLKPIQAVPSGGYLPRQFSFNKAGDKIAVGHQVNQTVVIWKRDVKSGKIITEQEGGKLAQSVISTKRDEEFVKDFNLHPYGPFYDYVVLLWVWLIYLDNVHPIPIFPWGYVGGAPSGHPPATWGSTRELQTAILQRLGCWRPKDWERNIRFLYPSNLFSIEHILDNRLSTFKPMFEYNFVAVAPPGVSSIALEHASLPSPTNNKSPDQQDKRELSGYPSPASILRNAAKLPQSLPVEKPHSPTPEEGEIRDPSPEGQQLSTCTQESNPLQLTRSYGEQESQAVVHGRRPSRSPSLPASTERRSTLSVSLERFVNMSARLHCVEDENFDVDTIAWLVMGLGADESRQRLFYFYDHATVDIWYCLGDVLSQPVRRLTELGSSQEACISHGLSCKRVMVIQDEPGSRRLRFESVHRDE</sequence>
<dbReference type="Pfam" id="PF10282">
    <property type="entry name" value="Lactonase"/>
    <property type="match status" value="1"/>
</dbReference>
<evidence type="ECO:0000313" key="4">
    <source>
        <dbReference type="EMBL" id="KAF5597383.1"/>
    </source>
</evidence>
<evidence type="ECO:0000256" key="1">
    <source>
        <dbReference type="ARBA" id="ARBA00005564"/>
    </source>
</evidence>
<evidence type="ECO:0008006" key="6">
    <source>
        <dbReference type="Google" id="ProtNLM"/>
    </source>
</evidence>
<dbReference type="InterPro" id="IPR011048">
    <property type="entry name" value="Haem_d1_sf"/>
</dbReference>
<evidence type="ECO:0000256" key="3">
    <source>
        <dbReference type="SAM" id="SignalP"/>
    </source>
</evidence>
<reference evidence="4 5" key="1">
    <citation type="submission" date="2020-05" db="EMBL/GenBank/DDBJ databases">
        <title>Identification and distribution of gene clusters putatively required for synthesis of sphingolipid metabolism inhibitors in phylogenetically diverse species of the filamentous fungus Fusarium.</title>
        <authorList>
            <person name="Kim H.-S."/>
            <person name="Busman M."/>
            <person name="Brown D.W."/>
            <person name="Divon H."/>
            <person name="Uhlig S."/>
            <person name="Proctor R.H."/>
        </authorList>
    </citation>
    <scope>NUCLEOTIDE SEQUENCE [LARGE SCALE GENOMIC DNA]</scope>
    <source>
        <strain evidence="4 5">NRRL 25211</strain>
    </source>
</reference>
<feature type="compositionally biased region" description="Polar residues" evidence="2">
    <location>
        <begin position="582"/>
        <end position="608"/>
    </location>
</feature>
<name>A0A8H5PJB4_9HYPO</name>
<feature type="signal peptide" evidence="3">
    <location>
        <begin position="1"/>
        <end position="21"/>
    </location>
</feature>
<proteinExistence type="inferred from homology"/>
<keyword evidence="3" id="KW-0732">Signal</keyword>
<organism evidence="4 5">
    <name type="scientific">Fusarium pseudoanthophilum</name>
    <dbReference type="NCBI Taxonomy" id="48495"/>
    <lineage>
        <taxon>Eukaryota</taxon>
        <taxon>Fungi</taxon>
        <taxon>Dikarya</taxon>
        <taxon>Ascomycota</taxon>
        <taxon>Pezizomycotina</taxon>
        <taxon>Sordariomycetes</taxon>
        <taxon>Hypocreomycetidae</taxon>
        <taxon>Hypocreales</taxon>
        <taxon>Nectriaceae</taxon>
        <taxon>Fusarium</taxon>
        <taxon>Fusarium fujikuroi species complex</taxon>
    </lineage>
</organism>
<dbReference type="EMBL" id="JAAOAR010000187">
    <property type="protein sequence ID" value="KAF5597383.1"/>
    <property type="molecule type" value="Genomic_DNA"/>
</dbReference>
<protein>
    <recommendedName>
        <fullName evidence="6">3-carboxymuconate cyclase</fullName>
    </recommendedName>
</protein>
<feature type="chain" id="PRO_5034825888" description="3-carboxymuconate cyclase" evidence="3">
    <location>
        <begin position="22"/>
        <end position="742"/>
    </location>
</feature>
<dbReference type="GO" id="GO:0017057">
    <property type="term" value="F:6-phosphogluconolactonase activity"/>
    <property type="evidence" value="ECO:0007669"/>
    <property type="project" value="TreeGrafter"/>
</dbReference>
<evidence type="ECO:0000256" key="2">
    <source>
        <dbReference type="SAM" id="MobiDB-lite"/>
    </source>
</evidence>
<dbReference type="InterPro" id="IPR019405">
    <property type="entry name" value="Lactonase_7-beta_prop"/>
</dbReference>